<organism evidence="2 3">
    <name type="scientific">Calicophoron daubneyi</name>
    <name type="common">Rumen fluke</name>
    <name type="synonym">Paramphistomum daubneyi</name>
    <dbReference type="NCBI Taxonomy" id="300641"/>
    <lineage>
        <taxon>Eukaryota</taxon>
        <taxon>Metazoa</taxon>
        <taxon>Spiralia</taxon>
        <taxon>Lophotrochozoa</taxon>
        <taxon>Platyhelminthes</taxon>
        <taxon>Trematoda</taxon>
        <taxon>Digenea</taxon>
        <taxon>Plagiorchiida</taxon>
        <taxon>Pronocephalata</taxon>
        <taxon>Paramphistomoidea</taxon>
        <taxon>Paramphistomidae</taxon>
        <taxon>Calicophoron</taxon>
    </lineage>
</organism>
<keyword evidence="1" id="KW-0732">Signal</keyword>
<dbReference type="Proteomes" id="UP001497525">
    <property type="component" value="Unassembled WGS sequence"/>
</dbReference>
<accession>A0AAV2SZL3</accession>
<sequence>MAATRSLQSLSKFTVLLAISVLFLLVEGRNEADDNDDEFYEPVRVRRGGTYTSRRTLHLRGKGLGGVNLHGRRKSERNYQEGLGELGDLMK</sequence>
<comment type="caution">
    <text evidence="2">The sequence shown here is derived from an EMBL/GenBank/DDBJ whole genome shotgun (WGS) entry which is preliminary data.</text>
</comment>
<evidence type="ECO:0000256" key="1">
    <source>
        <dbReference type="SAM" id="SignalP"/>
    </source>
</evidence>
<dbReference type="EMBL" id="CAXLJL010000065">
    <property type="protein sequence ID" value="CAL5130415.1"/>
    <property type="molecule type" value="Genomic_DNA"/>
</dbReference>
<name>A0AAV2SZL3_CALDB</name>
<dbReference type="AlphaFoldDB" id="A0AAV2SZL3"/>
<proteinExistence type="predicted"/>
<gene>
    <name evidence="2" type="ORF">CDAUBV1_LOCUS2291</name>
</gene>
<evidence type="ECO:0000313" key="3">
    <source>
        <dbReference type="Proteomes" id="UP001497525"/>
    </source>
</evidence>
<feature type="signal peptide" evidence="1">
    <location>
        <begin position="1"/>
        <end position="28"/>
    </location>
</feature>
<reference evidence="2" key="1">
    <citation type="submission" date="2024-06" db="EMBL/GenBank/DDBJ databases">
        <authorList>
            <person name="Liu X."/>
            <person name="Lenzi L."/>
            <person name="Haldenby T S."/>
            <person name="Uol C."/>
        </authorList>
    </citation>
    <scope>NUCLEOTIDE SEQUENCE</scope>
</reference>
<feature type="chain" id="PRO_5043808318" evidence="1">
    <location>
        <begin position="29"/>
        <end position="91"/>
    </location>
</feature>
<protein>
    <submittedName>
        <fullName evidence="2">Uncharacterized protein</fullName>
    </submittedName>
</protein>
<evidence type="ECO:0000313" key="2">
    <source>
        <dbReference type="EMBL" id="CAL5130415.1"/>
    </source>
</evidence>